<dbReference type="Proteomes" id="UP001165079">
    <property type="component" value="Unassembled WGS sequence"/>
</dbReference>
<evidence type="ECO:0008006" key="3">
    <source>
        <dbReference type="Google" id="ProtNLM"/>
    </source>
</evidence>
<organism evidence="1 2">
    <name type="scientific">Actinorhabdospora filicis</name>
    <dbReference type="NCBI Taxonomy" id="1785913"/>
    <lineage>
        <taxon>Bacteria</taxon>
        <taxon>Bacillati</taxon>
        <taxon>Actinomycetota</taxon>
        <taxon>Actinomycetes</taxon>
        <taxon>Micromonosporales</taxon>
        <taxon>Micromonosporaceae</taxon>
        <taxon>Actinorhabdospora</taxon>
    </lineage>
</organism>
<comment type="caution">
    <text evidence="1">The sequence shown here is derived from an EMBL/GenBank/DDBJ whole genome shotgun (WGS) entry which is preliminary data.</text>
</comment>
<accession>A0A9W6SR35</accession>
<proteinExistence type="predicted"/>
<protein>
    <recommendedName>
        <fullName evidence="3">Terminase</fullName>
    </recommendedName>
</protein>
<name>A0A9W6SR35_9ACTN</name>
<evidence type="ECO:0000313" key="2">
    <source>
        <dbReference type="Proteomes" id="UP001165079"/>
    </source>
</evidence>
<dbReference type="EMBL" id="BSTX01000005">
    <property type="protein sequence ID" value="GLZ81400.1"/>
    <property type="molecule type" value="Genomic_DNA"/>
</dbReference>
<reference evidence="1" key="1">
    <citation type="submission" date="2023-03" db="EMBL/GenBank/DDBJ databases">
        <title>Actinorhabdospora filicis NBRC 111898.</title>
        <authorList>
            <person name="Ichikawa N."/>
            <person name="Sato H."/>
            <person name="Tonouchi N."/>
        </authorList>
    </citation>
    <scope>NUCLEOTIDE SEQUENCE</scope>
    <source>
        <strain evidence="1">NBRC 111898</strain>
    </source>
</reference>
<sequence>MYQTIDGNATKKNNRYLAITNAFQPGENSVAEQMRDAWQKIQDGRAADVAFLYDSIEAHVLTPLTPDALRLVLPRIRGDAVWLPIETIIQSVLDTTMAPSRSRRMWLNQVVAEEDALFGPENWVPLEKPGAVLAPDDAIVAGFDGGLRDDATGLVAIRISDGAAFVLGLWERPDGPAGDGWEVNRDVVDSAVHDMFRLYDVKGFYADVALWESHVSEWAQTYGDRLAVRSDGRNSVAWDMRQSLKRVTLANERLVRAILDGRLHHDGDARLRRHVLNVGRRTNWHGVSFGKLHNSRKIDLYAALLLAHEALRDLRSRGAQTTARAGVGYFL</sequence>
<gene>
    <name evidence="1" type="ORF">Afil01_62070</name>
</gene>
<dbReference type="AlphaFoldDB" id="A0A9W6SR35"/>
<keyword evidence="2" id="KW-1185">Reference proteome</keyword>
<evidence type="ECO:0000313" key="1">
    <source>
        <dbReference type="EMBL" id="GLZ81400.1"/>
    </source>
</evidence>
<dbReference type="RefSeq" id="WP_285666850.1">
    <property type="nucleotide sequence ID" value="NZ_BSTX01000005.1"/>
</dbReference>